<evidence type="ECO:0000313" key="2">
    <source>
        <dbReference type="Proteomes" id="UP001596500"/>
    </source>
</evidence>
<dbReference type="EMBL" id="JBHTBW010000058">
    <property type="protein sequence ID" value="MFC7442626.1"/>
    <property type="molecule type" value="Genomic_DNA"/>
</dbReference>
<protein>
    <submittedName>
        <fullName evidence="1">Uncharacterized protein</fullName>
    </submittedName>
</protein>
<keyword evidence="2" id="KW-1185">Reference proteome</keyword>
<sequence>MVGEIIHIDSLRIKREEKLREYALDTFPWTEMERVKVKLIEPMTKYWPPSRKWLLMELCYRLVYEAFVCGLKEAKAQGKAPMMCKAESHHFTSRHHAACQTLVEQLTKEFHVFQWLDEWSAESVFILLGELSKNWFMKGYAGKR</sequence>
<dbReference type="Proteomes" id="UP001596500">
    <property type="component" value="Unassembled WGS sequence"/>
</dbReference>
<evidence type="ECO:0000313" key="1">
    <source>
        <dbReference type="EMBL" id="MFC7442626.1"/>
    </source>
</evidence>
<dbReference type="RefSeq" id="WP_379866634.1">
    <property type="nucleotide sequence ID" value="NZ_JBHTBW010000058.1"/>
</dbReference>
<comment type="caution">
    <text evidence="1">The sequence shown here is derived from an EMBL/GenBank/DDBJ whole genome shotgun (WGS) entry which is preliminary data.</text>
</comment>
<organism evidence="1 2">
    <name type="scientific">Laceyella putida</name>
    <dbReference type="NCBI Taxonomy" id="110101"/>
    <lineage>
        <taxon>Bacteria</taxon>
        <taxon>Bacillati</taxon>
        <taxon>Bacillota</taxon>
        <taxon>Bacilli</taxon>
        <taxon>Bacillales</taxon>
        <taxon>Thermoactinomycetaceae</taxon>
        <taxon>Laceyella</taxon>
    </lineage>
</organism>
<gene>
    <name evidence="1" type="ORF">ACFQNG_16250</name>
</gene>
<name>A0ABW2RPB1_9BACL</name>
<reference evidence="2" key="1">
    <citation type="journal article" date="2019" name="Int. J. Syst. Evol. Microbiol.">
        <title>The Global Catalogue of Microorganisms (GCM) 10K type strain sequencing project: providing services to taxonomists for standard genome sequencing and annotation.</title>
        <authorList>
            <consortium name="The Broad Institute Genomics Platform"/>
            <consortium name="The Broad Institute Genome Sequencing Center for Infectious Disease"/>
            <person name="Wu L."/>
            <person name="Ma J."/>
        </authorList>
    </citation>
    <scope>NUCLEOTIDE SEQUENCE [LARGE SCALE GENOMIC DNA]</scope>
    <source>
        <strain evidence="2">CGMCC 1.12942</strain>
    </source>
</reference>
<proteinExistence type="predicted"/>
<accession>A0ABW2RPB1</accession>